<organism evidence="4 5">
    <name type="scientific">Gomphillus americanus</name>
    <dbReference type="NCBI Taxonomy" id="1940652"/>
    <lineage>
        <taxon>Eukaryota</taxon>
        <taxon>Fungi</taxon>
        <taxon>Dikarya</taxon>
        <taxon>Ascomycota</taxon>
        <taxon>Pezizomycotina</taxon>
        <taxon>Lecanoromycetes</taxon>
        <taxon>OSLEUM clade</taxon>
        <taxon>Ostropomycetidae</taxon>
        <taxon>Ostropales</taxon>
        <taxon>Graphidaceae</taxon>
        <taxon>Gomphilloideae</taxon>
        <taxon>Gomphillus</taxon>
    </lineage>
</organism>
<evidence type="ECO:0000256" key="3">
    <source>
        <dbReference type="SAM" id="MobiDB-lite"/>
    </source>
</evidence>
<dbReference type="InterPro" id="IPR020849">
    <property type="entry name" value="Small_GTPase_Ras-type"/>
</dbReference>
<dbReference type="FunFam" id="3.40.50.300:FF:001447">
    <property type="entry name" value="Ras-related protein Rab-1B"/>
    <property type="match status" value="1"/>
</dbReference>
<keyword evidence="1" id="KW-0547">Nucleotide-binding</keyword>
<dbReference type="InterPro" id="IPR001806">
    <property type="entry name" value="Small_GTPase"/>
</dbReference>
<dbReference type="SMART" id="SM00174">
    <property type="entry name" value="RHO"/>
    <property type="match status" value="1"/>
</dbReference>
<protein>
    <recommendedName>
        <fullName evidence="6">Ras-domain-containing protein</fullName>
    </recommendedName>
</protein>
<dbReference type="InterPro" id="IPR005225">
    <property type="entry name" value="Small_GTP-bd"/>
</dbReference>
<dbReference type="PROSITE" id="PS51419">
    <property type="entry name" value="RAB"/>
    <property type="match status" value="1"/>
</dbReference>
<dbReference type="GO" id="GO:0003924">
    <property type="term" value="F:GTPase activity"/>
    <property type="evidence" value="ECO:0007669"/>
    <property type="project" value="InterPro"/>
</dbReference>
<evidence type="ECO:0000256" key="1">
    <source>
        <dbReference type="ARBA" id="ARBA00022741"/>
    </source>
</evidence>
<evidence type="ECO:0000313" key="5">
    <source>
        <dbReference type="Proteomes" id="UP000664169"/>
    </source>
</evidence>
<dbReference type="PROSITE" id="PS51421">
    <property type="entry name" value="RAS"/>
    <property type="match status" value="1"/>
</dbReference>
<dbReference type="PRINTS" id="PR00449">
    <property type="entry name" value="RASTRNSFRMNG"/>
</dbReference>
<dbReference type="Pfam" id="PF00071">
    <property type="entry name" value="Ras"/>
    <property type="match status" value="1"/>
</dbReference>
<dbReference type="CDD" id="cd00876">
    <property type="entry name" value="Ras"/>
    <property type="match status" value="1"/>
</dbReference>
<dbReference type="SUPFAM" id="SSF52540">
    <property type="entry name" value="P-loop containing nucleoside triphosphate hydrolases"/>
    <property type="match status" value="1"/>
</dbReference>
<evidence type="ECO:0000313" key="4">
    <source>
        <dbReference type="EMBL" id="CAF9917436.1"/>
    </source>
</evidence>
<dbReference type="NCBIfam" id="TIGR00231">
    <property type="entry name" value="small_GTP"/>
    <property type="match status" value="1"/>
</dbReference>
<proteinExistence type="predicted"/>
<dbReference type="SMART" id="SM00176">
    <property type="entry name" value="RAN"/>
    <property type="match status" value="1"/>
</dbReference>
<feature type="compositionally biased region" description="Basic and acidic residues" evidence="3">
    <location>
        <begin position="230"/>
        <end position="240"/>
    </location>
</feature>
<dbReference type="Proteomes" id="UP000664169">
    <property type="component" value="Unassembled WGS sequence"/>
</dbReference>
<name>A0A8H3FAX0_9LECA</name>
<dbReference type="GO" id="GO:0007165">
    <property type="term" value="P:signal transduction"/>
    <property type="evidence" value="ECO:0007669"/>
    <property type="project" value="InterPro"/>
</dbReference>
<reference evidence="4" key="1">
    <citation type="submission" date="2021-03" db="EMBL/GenBank/DDBJ databases">
        <authorList>
            <person name="Tagirdzhanova G."/>
        </authorList>
    </citation>
    <scope>NUCLEOTIDE SEQUENCE</scope>
</reference>
<dbReference type="PROSITE" id="PS51420">
    <property type="entry name" value="RHO"/>
    <property type="match status" value="1"/>
</dbReference>
<dbReference type="EMBL" id="CAJPDQ010000012">
    <property type="protein sequence ID" value="CAF9917436.1"/>
    <property type="molecule type" value="Genomic_DNA"/>
</dbReference>
<keyword evidence="5" id="KW-1185">Reference proteome</keyword>
<dbReference type="GO" id="GO:0016020">
    <property type="term" value="C:membrane"/>
    <property type="evidence" value="ECO:0007669"/>
    <property type="project" value="InterPro"/>
</dbReference>
<dbReference type="PANTHER" id="PTHR24070">
    <property type="entry name" value="RAS, DI-RAS, AND RHEB FAMILY MEMBERS OF SMALL GTPASE SUPERFAMILY"/>
    <property type="match status" value="1"/>
</dbReference>
<evidence type="ECO:0008006" key="6">
    <source>
        <dbReference type="Google" id="ProtNLM"/>
    </source>
</evidence>
<dbReference type="Gene3D" id="3.40.50.300">
    <property type="entry name" value="P-loop containing nucleotide triphosphate hydrolases"/>
    <property type="match status" value="1"/>
</dbReference>
<sequence length="252" mass="27714">MPRTTSPSSNQINITICGDGGCGKSSITLRLVKSAWTSDYDPTIEDSYSLTRTVNGIAYLLSITDTAGQEEYRSMASTYSRSADAFVLVYDITNPDSLFQQLPYFVDLIRMESESRAEKGELEPVMLVAGNKCDLKELRRVSAREGLEWARAVGAGFMETSALSCVNIEESFAALVRRVVEAREAHAIKLQGHGRAGAGTLGVGTGSANQGHQHGDSWSKTQPLPPLPPKGDEYEEEKRPWKASWFSRLKCW</sequence>
<evidence type="ECO:0000256" key="2">
    <source>
        <dbReference type="ARBA" id="ARBA00023134"/>
    </source>
</evidence>
<dbReference type="OrthoDB" id="265044at2759"/>
<dbReference type="GO" id="GO:0005525">
    <property type="term" value="F:GTP binding"/>
    <property type="evidence" value="ECO:0007669"/>
    <property type="project" value="UniProtKB-KW"/>
</dbReference>
<feature type="region of interest" description="Disordered" evidence="3">
    <location>
        <begin position="198"/>
        <end position="241"/>
    </location>
</feature>
<keyword evidence="2" id="KW-0342">GTP-binding</keyword>
<dbReference type="SMART" id="SM00173">
    <property type="entry name" value="RAS"/>
    <property type="match status" value="1"/>
</dbReference>
<dbReference type="AlphaFoldDB" id="A0A8H3FAX0"/>
<dbReference type="InterPro" id="IPR027417">
    <property type="entry name" value="P-loop_NTPase"/>
</dbReference>
<gene>
    <name evidence="4" type="ORF">GOMPHAMPRED_001259</name>
</gene>
<feature type="compositionally biased region" description="Polar residues" evidence="3">
    <location>
        <begin position="206"/>
        <end position="222"/>
    </location>
</feature>
<comment type="caution">
    <text evidence="4">The sequence shown here is derived from an EMBL/GenBank/DDBJ whole genome shotgun (WGS) entry which is preliminary data.</text>
</comment>
<dbReference type="SMART" id="SM00175">
    <property type="entry name" value="RAB"/>
    <property type="match status" value="1"/>
</dbReference>
<accession>A0A8H3FAX0</accession>